<organism evidence="1 2">
    <name type="scientific">Pseudocitrobacter faecalis</name>
    <dbReference type="NCBI Taxonomy" id="1398493"/>
    <lineage>
        <taxon>Bacteria</taxon>
        <taxon>Pseudomonadati</taxon>
        <taxon>Pseudomonadota</taxon>
        <taxon>Gammaproteobacteria</taxon>
        <taxon>Enterobacterales</taxon>
        <taxon>Enterobacteriaceae</taxon>
        <taxon>Pseudocitrobacter</taxon>
    </lineage>
</organism>
<protein>
    <submittedName>
        <fullName evidence="1">Uncharacterized protein</fullName>
    </submittedName>
</protein>
<reference evidence="1 2" key="1">
    <citation type="submission" date="2018-06" db="EMBL/GenBank/DDBJ databases">
        <title>Genomic Encyclopedia of Type Strains, Phase IV (KMG-IV): sequencing the most valuable type-strain genomes for metagenomic binning, comparative biology and taxonomic classification.</title>
        <authorList>
            <person name="Goeker M."/>
        </authorList>
    </citation>
    <scope>NUCLEOTIDE SEQUENCE [LARGE SCALE GENOMIC DNA]</scope>
    <source>
        <strain evidence="1 2">DSM 27453</strain>
    </source>
</reference>
<keyword evidence="2" id="KW-1185">Reference proteome</keyword>
<evidence type="ECO:0000313" key="2">
    <source>
        <dbReference type="Proteomes" id="UP000253201"/>
    </source>
</evidence>
<dbReference type="EMBL" id="QNRL01000008">
    <property type="protein sequence ID" value="RBP08998.1"/>
    <property type="molecule type" value="Genomic_DNA"/>
</dbReference>
<comment type="caution">
    <text evidence="1">The sequence shown here is derived from an EMBL/GenBank/DDBJ whole genome shotgun (WGS) entry which is preliminary data.</text>
</comment>
<dbReference type="RefSeq" id="WP_167405923.1">
    <property type="nucleotide sequence ID" value="NZ_QNRL01000008.1"/>
</dbReference>
<accession>A0ABX9FS41</accession>
<gene>
    <name evidence="1" type="ORF">DFQ50_108287</name>
</gene>
<proteinExistence type="predicted"/>
<sequence>MVERVSQSYKLPPNSFTDDELEMMAHGDNPQANAYRELLAFRRGTSQ</sequence>
<evidence type="ECO:0000313" key="1">
    <source>
        <dbReference type="EMBL" id="RBP08998.1"/>
    </source>
</evidence>
<name>A0ABX9FS41_9ENTR</name>
<dbReference type="Proteomes" id="UP000253201">
    <property type="component" value="Unassembled WGS sequence"/>
</dbReference>